<gene>
    <name evidence="1" type="ORF">COT34_01895</name>
</gene>
<proteinExistence type="predicted"/>
<sequence>MEKEKGKNLLRLGAAANFFASARKEGGGDENMKVLLEAVQEALKNSLDLNTIQRVLEGSGNGNGKKK</sequence>
<dbReference type="AlphaFoldDB" id="A0A2M6T0S4"/>
<dbReference type="EMBL" id="PEYE01000033">
    <property type="protein sequence ID" value="PIS38784.1"/>
    <property type="molecule type" value="Genomic_DNA"/>
</dbReference>
<comment type="caution">
    <text evidence="1">The sequence shown here is derived from an EMBL/GenBank/DDBJ whole genome shotgun (WGS) entry which is preliminary data.</text>
</comment>
<protein>
    <submittedName>
        <fullName evidence="1">Uncharacterized protein</fullName>
    </submittedName>
</protein>
<evidence type="ECO:0000313" key="1">
    <source>
        <dbReference type="EMBL" id="PIS38784.1"/>
    </source>
</evidence>
<evidence type="ECO:0000313" key="2">
    <source>
        <dbReference type="Proteomes" id="UP000229390"/>
    </source>
</evidence>
<reference evidence="2" key="1">
    <citation type="submission" date="2017-09" db="EMBL/GenBank/DDBJ databases">
        <title>Depth-based differentiation of microbial function through sediment-hosted aquifers and enrichment of novel symbionts in the deep terrestrial subsurface.</title>
        <authorList>
            <person name="Probst A.J."/>
            <person name="Ladd B."/>
            <person name="Jarett J.K."/>
            <person name="Geller-Mcgrath D.E."/>
            <person name="Sieber C.M.K."/>
            <person name="Emerson J.B."/>
            <person name="Anantharaman K."/>
            <person name="Thomas B.C."/>
            <person name="Malmstrom R."/>
            <person name="Stieglmeier M."/>
            <person name="Klingl A."/>
            <person name="Woyke T."/>
            <person name="Ryan C.M."/>
            <person name="Banfield J.F."/>
        </authorList>
    </citation>
    <scope>NUCLEOTIDE SEQUENCE [LARGE SCALE GENOMIC DNA]</scope>
</reference>
<dbReference type="Proteomes" id="UP000229390">
    <property type="component" value="Unassembled WGS sequence"/>
</dbReference>
<name>A0A2M6T0S4_9BACT</name>
<accession>A0A2M6T0S4</accession>
<organism evidence="1 2">
    <name type="scientific">Candidatus Nealsonbacteria bacterium CG08_land_8_20_14_0_20_43_11</name>
    <dbReference type="NCBI Taxonomy" id="1974706"/>
    <lineage>
        <taxon>Bacteria</taxon>
        <taxon>Candidatus Nealsoniibacteriota</taxon>
    </lineage>
</organism>